<dbReference type="GO" id="GO:0009252">
    <property type="term" value="P:peptidoglycan biosynthetic process"/>
    <property type="evidence" value="ECO:0007669"/>
    <property type="project" value="UniProtKB-KW"/>
</dbReference>
<name>A0A100XIH7_MYCTH</name>
<keyword evidence="12" id="KW-0121">Carboxypeptidase</keyword>
<feature type="domain" description="Peptidase S11 D-alanyl-D-alanine carboxypeptidase A N-terminal" evidence="11">
    <location>
        <begin position="51"/>
        <end position="275"/>
    </location>
</feature>
<evidence type="ECO:0000256" key="4">
    <source>
        <dbReference type="ARBA" id="ARBA00022960"/>
    </source>
</evidence>
<organism evidence="12 13">
    <name type="scientific">Mycolicibacterium thermoresistibile</name>
    <name type="common">Mycobacterium thermoresistibile</name>
    <dbReference type="NCBI Taxonomy" id="1797"/>
    <lineage>
        <taxon>Bacteria</taxon>
        <taxon>Bacillati</taxon>
        <taxon>Actinomycetota</taxon>
        <taxon>Actinomycetes</taxon>
        <taxon>Mycobacteriales</taxon>
        <taxon>Mycobacteriaceae</taxon>
        <taxon>Mycolicibacterium</taxon>
    </lineage>
</organism>
<dbReference type="GO" id="GO:0006508">
    <property type="term" value="P:proteolysis"/>
    <property type="evidence" value="ECO:0007669"/>
    <property type="project" value="InterPro"/>
</dbReference>
<dbReference type="PANTHER" id="PTHR21581">
    <property type="entry name" value="D-ALANYL-D-ALANINE CARBOXYPEPTIDASE"/>
    <property type="match status" value="1"/>
</dbReference>
<keyword evidence="6" id="KW-0961">Cell wall biogenesis/degradation</keyword>
<dbReference type="GO" id="GO:0008360">
    <property type="term" value="P:regulation of cell shape"/>
    <property type="evidence" value="ECO:0007669"/>
    <property type="project" value="UniProtKB-KW"/>
</dbReference>
<dbReference type="Pfam" id="PF00768">
    <property type="entry name" value="Peptidase_S11"/>
    <property type="match status" value="1"/>
</dbReference>
<evidence type="ECO:0000256" key="8">
    <source>
        <dbReference type="PIRSR" id="PIRSR618044-2"/>
    </source>
</evidence>
<evidence type="ECO:0000256" key="3">
    <source>
        <dbReference type="ARBA" id="ARBA00022801"/>
    </source>
</evidence>
<dbReference type="SUPFAM" id="SSF56601">
    <property type="entry name" value="beta-lactamase/transpeptidase-like"/>
    <property type="match status" value="1"/>
</dbReference>
<feature type="chain" id="PRO_5038959166" evidence="10">
    <location>
        <begin position="38"/>
        <end position="299"/>
    </location>
</feature>
<sequence>MRATTDRPRRPRLRSRPSRNALLATLFAIALSVSGIAAPESSAQPEPVRAMSVPDGPAPAWLLADLDTGQVLAAREPHVHRAPASTIKVLLAIVALDQLPLNATVRAGAAAADEVCSCAGIRPGRVYSTRQLLDAVLLISGNDAANTLADMLGGRQVTVAKMNAKAYQIGARNTRVTSPSGLDVPGVDMVTTPHDLALIFRTALRYPAFVNIISQPWTMFPSDNGFRQIVNQNELLKRYPGTIGGKTGYTKIARKTYVGAAQRNGRRLVIVQMGGMDQPGRTYWDQAVDLFNWGFSQYR</sequence>
<dbReference type="Gene3D" id="3.40.710.10">
    <property type="entry name" value="DD-peptidase/beta-lactamase superfamily"/>
    <property type="match status" value="1"/>
</dbReference>
<keyword evidence="5" id="KW-0573">Peptidoglycan synthesis</keyword>
<keyword evidence="4" id="KW-0133">Cell shape</keyword>
<dbReference type="PRINTS" id="PR00725">
    <property type="entry name" value="DADACBPTASE1"/>
</dbReference>
<evidence type="ECO:0000256" key="9">
    <source>
        <dbReference type="RuleBase" id="RU004016"/>
    </source>
</evidence>
<protein>
    <submittedName>
        <fullName evidence="12">D-alanyl-D-alanine carboxypeptidase dacB2</fullName>
    </submittedName>
</protein>
<dbReference type="GO" id="GO:0071555">
    <property type="term" value="P:cell wall organization"/>
    <property type="evidence" value="ECO:0007669"/>
    <property type="project" value="UniProtKB-KW"/>
</dbReference>
<keyword evidence="12" id="KW-0645">Protease</keyword>
<evidence type="ECO:0000313" key="12">
    <source>
        <dbReference type="EMBL" id="GAT17239.1"/>
    </source>
</evidence>
<feature type="active site" description="Proton acceptor" evidence="7">
    <location>
        <position position="88"/>
    </location>
</feature>
<dbReference type="AlphaFoldDB" id="A0A100XIH7"/>
<dbReference type="InterPro" id="IPR012338">
    <property type="entry name" value="Beta-lactam/transpept-like"/>
</dbReference>
<evidence type="ECO:0000256" key="5">
    <source>
        <dbReference type="ARBA" id="ARBA00022984"/>
    </source>
</evidence>
<keyword evidence="2 10" id="KW-0732">Signal</keyword>
<feature type="active site" evidence="7">
    <location>
        <position position="140"/>
    </location>
</feature>
<dbReference type="InterPro" id="IPR001967">
    <property type="entry name" value="Peptidase_S11_N"/>
</dbReference>
<evidence type="ECO:0000256" key="10">
    <source>
        <dbReference type="SAM" id="SignalP"/>
    </source>
</evidence>
<evidence type="ECO:0000259" key="11">
    <source>
        <dbReference type="Pfam" id="PF00768"/>
    </source>
</evidence>
<evidence type="ECO:0000256" key="2">
    <source>
        <dbReference type="ARBA" id="ARBA00022729"/>
    </source>
</evidence>
<reference evidence="13" key="2">
    <citation type="submission" date="2016-02" db="EMBL/GenBank/DDBJ databases">
        <title>Draft genome sequence of five rapidly growing Mycobacterium species.</title>
        <authorList>
            <person name="Katahira K."/>
            <person name="Gotou Y."/>
            <person name="Iida K."/>
            <person name="Ogura Y."/>
            <person name="Hayashi T."/>
        </authorList>
    </citation>
    <scope>NUCLEOTIDE SEQUENCE [LARGE SCALE GENOMIC DNA]</scope>
    <source>
        <strain evidence="13">JCM6362</strain>
    </source>
</reference>
<evidence type="ECO:0000256" key="6">
    <source>
        <dbReference type="ARBA" id="ARBA00023316"/>
    </source>
</evidence>
<gene>
    <name evidence="12" type="ORF">RMCT_4208</name>
</gene>
<dbReference type="PANTHER" id="PTHR21581:SF33">
    <property type="entry name" value="D-ALANYL-D-ALANINE CARBOXYPEPTIDASE DACB"/>
    <property type="match status" value="1"/>
</dbReference>
<feature type="active site" description="Acyl-ester intermediate" evidence="7">
    <location>
        <position position="85"/>
    </location>
</feature>
<reference evidence="12 13" key="1">
    <citation type="journal article" date="2016" name="Genome Announc.">
        <title>Draft Genome Sequences of Five Rapidly Growing Mycobacterium Species, M. thermoresistibile, M. fortuitum subsp. acetamidolyticum, M. canariasense, M. brisbanense, and M. novocastrense.</title>
        <authorList>
            <person name="Katahira K."/>
            <person name="Ogura Y."/>
            <person name="Gotoh Y."/>
            <person name="Hayashi T."/>
        </authorList>
    </citation>
    <scope>NUCLEOTIDE SEQUENCE [LARGE SCALE GENOMIC DNA]</scope>
    <source>
        <strain evidence="12 13">JCM6362</strain>
    </source>
</reference>
<dbReference type="EMBL" id="BCTB01000052">
    <property type="protein sequence ID" value="GAT17239.1"/>
    <property type="molecule type" value="Genomic_DNA"/>
</dbReference>
<dbReference type="Proteomes" id="UP000069654">
    <property type="component" value="Unassembled WGS sequence"/>
</dbReference>
<evidence type="ECO:0000313" key="13">
    <source>
        <dbReference type="Proteomes" id="UP000069654"/>
    </source>
</evidence>
<dbReference type="STRING" id="1797.RMCT_4208"/>
<dbReference type="OMA" id="RKYPMLS"/>
<evidence type="ECO:0000256" key="7">
    <source>
        <dbReference type="PIRSR" id="PIRSR618044-1"/>
    </source>
</evidence>
<comment type="similarity">
    <text evidence="1 9">Belongs to the peptidase S11 family.</text>
</comment>
<dbReference type="GO" id="GO:0009002">
    <property type="term" value="F:serine-type D-Ala-D-Ala carboxypeptidase activity"/>
    <property type="evidence" value="ECO:0007669"/>
    <property type="project" value="InterPro"/>
</dbReference>
<accession>A0A100XIH7</accession>
<evidence type="ECO:0000256" key="1">
    <source>
        <dbReference type="ARBA" id="ARBA00007164"/>
    </source>
</evidence>
<feature type="signal peptide" evidence="10">
    <location>
        <begin position="1"/>
        <end position="37"/>
    </location>
</feature>
<feature type="binding site" evidence="8">
    <location>
        <position position="246"/>
    </location>
    <ligand>
        <name>substrate</name>
    </ligand>
</feature>
<dbReference type="InterPro" id="IPR018044">
    <property type="entry name" value="Peptidase_S11"/>
</dbReference>
<keyword evidence="3" id="KW-0378">Hydrolase</keyword>
<proteinExistence type="inferred from homology"/>
<comment type="caution">
    <text evidence="12">The sequence shown here is derived from an EMBL/GenBank/DDBJ whole genome shotgun (WGS) entry which is preliminary data.</text>
</comment>